<dbReference type="InterPro" id="IPR011978">
    <property type="entry name" value="YgfB-like"/>
</dbReference>
<gene>
    <name evidence="2" type="ORF">HF690_10505</name>
</gene>
<dbReference type="Proteomes" id="UP000541636">
    <property type="component" value="Unassembled WGS sequence"/>
</dbReference>
<dbReference type="PANTHER" id="PTHR37528:SF1">
    <property type="entry name" value="UPF0149 PROTEIN YGFB"/>
    <property type="match status" value="1"/>
</dbReference>
<dbReference type="RefSeq" id="WP_113063858.1">
    <property type="nucleotide sequence ID" value="NZ_JAAZQD010000004.1"/>
</dbReference>
<sequence length="187" mass="19918">MNVTHAELETELARARVGVDASELHGSLTGFLCGGGTIESGRVLQALELDVEEEGARGQLDAHLQALCRDCRAALDDAQMGFEPLQPDAERPLTERAQALVSWCRGFLGGFGLASAQRKQDLSDDGNEILRDFGVIAGSELAVDGDEDDERSLMEVSEFVRVGALVLHAEVAGKRASGGAHPGKRVH</sequence>
<comment type="caution">
    <text evidence="2">The sequence shown here is derived from an EMBL/GenBank/DDBJ whole genome shotgun (WGS) entry which is preliminary data.</text>
</comment>
<keyword evidence="3" id="KW-1185">Reference proteome</keyword>
<accession>A0A846ZNY6</accession>
<dbReference type="PANTHER" id="PTHR37528">
    <property type="entry name" value="UPF0149 PROTEIN YGFB"/>
    <property type="match status" value="1"/>
</dbReference>
<evidence type="ECO:0000313" key="2">
    <source>
        <dbReference type="EMBL" id="NKZ39377.1"/>
    </source>
</evidence>
<protein>
    <submittedName>
        <fullName evidence="2">UPF0149 family protein</fullName>
    </submittedName>
</protein>
<dbReference type="InterPro" id="IPR036255">
    <property type="entry name" value="YgfB-like_sf"/>
</dbReference>
<dbReference type="Pfam" id="PF03695">
    <property type="entry name" value="UPF0149"/>
    <property type="match status" value="1"/>
</dbReference>
<reference evidence="2 3" key="1">
    <citation type="journal article" date="2017" name="Int. J. Syst. Evol. Microbiol.">
        <title>Oleiagrimonas citrea sp. nov., a marine bacterium isolated from tidal flat sediment and emended description of the genus Oleiagrimonas Fang et al. 2015 and Oleiagrimonas soli.</title>
        <authorList>
            <person name="Yang S.H."/>
            <person name="Seo H.S."/>
            <person name="Seong C.N."/>
            <person name="Kwon K.K."/>
        </authorList>
    </citation>
    <scope>NUCLEOTIDE SEQUENCE [LARGE SCALE GENOMIC DNA]</scope>
    <source>
        <strain evidence="2 3">MEBiC09124</strain>
    </source>
</reference>
<organism evidence="2 3">
    <name type="scientific">Oleiagrimonas citrea</name>
    <dbReference type="NCBI Taxonomy" id="1665687"/>
    <lineage>
        <taxon>Bacteria</taxon>
        <taxon>Pseudomonadati</taxon>
        <taxon>Pseudomonadota</taxon>
        <taxon>Gammaproteobacteria</taxon>
        <taxon>Lysobacterales</taxon>
        <taxon>Rhodanobacteraceae</taxon>
        <taxon>Oleiagrimonas</taxon>
    </lineage>
</organism>
<comment type="similarity">
    <text evidence="1">Belongs to the UPF0149 family.</text>
</comment>
<evidence type="ECO:0000313" key="3">
    <source>
        <dbReference type="Proteomes" id="UP000541636"/>
    </source>
</evidence>
<proteinExistence type="inferred from homology"/>
<dbReference type="SUPFAM" id="SSF101327">
    <property type="entry name" value="YgfB-like"/>
    <property type="match status" value="1"/>
</dbReference>
<dbReference type="Gene3D" id="1.20.120.740">
    <property type="entry name" value="YgfB uncharacterised protein family UPF0149, PF03695"/>
    <property type="match status" value="1"/>
</dbReference>
<evidence type="ECO:0000256" key="1">
    <source>
        <dbReference type="ARBA" id="ARBA00038308"/>
    </source>
</evidence>
<dbReference type="EMBL" id="JAAZQD010000004">
    <property type="protein sequence ID" value="NKZ39377.1"/>
    <property type="molecule type" value="Genomic_DNA"/>
</dbReference>
<name>A0A846ZNY6_9GAMM</name>
<dbReference type="GO" id="GO:0005829">
    <property type="term" value="C:cytosol"/>
    <property type="evidence" value="ECO:0007669"/>
    <property type="project" value="TreeGrafter"/>
</dbReference>
<dbReference type="AlphaFoldDB" id="A0A846ZNY6"/>